<keyword evidence="1" id="KW-0862">Zinc</keyword>
<evidence type="ECO:0000313" key="5">
    <source>
        <dbReference type="EMBL" id="TPX41952.1"/>
    </source>
</evidence>
<feature type="compositionally biased region" description="Polar residues" evidence="2">
    <location>
        <begin position="426"/>
        <end position="436"/>
    </location>
</feature>
<feature type="compositionally biased region" description="Basic and acidic residues" evidence="2">
    <location>
        <begin position="204"/>
        <end position="226"/>
    </location>
</feature>
<sequence length="665" mass="69885">MMDAQKRKAEHPAEITNLLLQRSGLIPAAHPGTSQAAPVSTNPLASLLGPSSSTSNTHYFGAATSTGMATASAASTTPSFVNPLAMLQQTQALSAAIAQQGYGGALPSATANGPVNPLYAPTGGFSYSSASYGATQQSFYGGTPQSYAQQAPSAAPYPSYAQPTAAAAATATTAFNQFGPPQAYNSINSNGTYSNTTSVLGLSDHNDSRDRRNEGGWRSDNDDRRSSNSITPAAAARNAINPSLLHESERKTICRNWNNNRCELEVNCRFRHVCLRCGSDGHRERQCSFGQDGAPAAPRAATTSHPLSPFERRSICRDYNNHRCPRPNQCKFRHVCLGCGAPEHVEQNCPLAPGGTSTTGSAGHGGGSDRGFGHGGGREREYSGAAPSTAIAATVDNRRDSSSSHSRRNDEMSSGAAVSSPRPTHWESSSAESSPGNERATKRIALSVDAPLAVANTPSTSSNAVPLPFSATHSPSALRIPPSRDPRLAALATAPITGTLPPQEERYKVVSLPPDFFMPMPHTASMRAIKVDSPIIIGRFRGVLVRNQLGHLGIVDYEIEPVVKDDEAKSDDAKDGDAKDGDAKKAEDDDNDKGGDEKGNGVKVEDGEILGTHTTTKQENEDEGMKSPGTSPVLDVNVVLDHENSSDATTAPDQGNSQEAVASDA</sequence>
<dbReference type="PROSITE" id="PS50103">
    <property type="entry name" value="ZF_C3H1"/>
    <property type="match status" value="2"/>
</dbReference>
<dbReference type="PROSITE" id="PS50158">
    <property type="entry name" value="ZF_CCHC"/>
    <property type="match status" value="1"/>
</dbReference>
<feature type="region of interest" description="Disordered" evidence="2">
    <location>
        <begin position="350"/>
        <end position="440"/>
    </location>
</feature>
<name>A0A507CS03_9FUNG</name>
<dbReference type="InterPro" id="IPR000571">
    <property type="entry name" value="Znf_CCCH"/>
</dbReference>
<dbReference type="InterPro" id="IPR001878">
    <property type="entry name" value="Znf_CCHC"/>
</dbReference>
<feature type="region of interest" description="Disordered" evidence="2">
    <location>
        <begin position="566"/>
        <end position="665"/>
    </location>
</feature>
<evidence type="ECO:0000259" key="3">
    <source>
        <dbReference type="PROSITE" id="PS50103"/>
    </source>
</evidence>
<dbReference type="GO" id="GO:0003676">
    <property type="term" value="F:nucleic acid binding"/>
    <property type="evidence" value="ECO:0007669"/>
    <property type="project" value="InterPro"/>
</dbReference>
<dbReference type="Proteomes" id="UP000320475">
    <property type="component" value="Unassembled WGS sequence"/>
</dbReference>
<protein>
    <submittedName>
        <fullName evidence="5">Uncharacterized protein</fullName>
    </submittedName>
</protein>
<feature type="zinc finger region" description="C3H1-type" evidence="1">
    <location>
        <begin position="310"/>
        <end position="337"/>
    </location>
</feature>
<feature type="region of interest" description="Disordered" evidence="2">
    <location>
        <begin position="198"/>
        <end position="238"/>
    </location>
</feature>
<feature type="compositionally biased region" description="Basic and acidic residues" evidence="2">
    <location>
        <begin position="566"/>
        <end position="606"/>
    </location>
</feature>
<dbReference type="AlphaFoldDB" id="A0A507CS03"/>
<feature type="domain" description="C3H1-type" evidence="3">
    <location>
        <begin position="310"/>
        <end position="337"/>
    </location>
</feature>
<gene>
    <name evidence="5" type="ORF">SeLEV6574_g05836</name>
</gene>
<keyword evidence="1" id="KW-0479">Metal-binding</keyword>
<dbReference type="Gene3D" id="3.30.1370.210">
    <property type="match status" value="1"/>
</dbReference>
<dbReference type="VEuPathDB" id="FungiDB:SeMB42_g02843"/>
<dbReference type="EMBL" id="QEAM01000294">
    <property type="protein sequence ID" value="TPX41952.1"/>
    <property type="molecule type" value="Genomic_DNA"/>
</dbReference>
<accession>A0A507CS03</accession>
<dbReference type="SMART" id="SM00343">
    <property type="entry name" value="ZnF_C2HC"/>
    <property type="match status" value="2"/>
</dbReference>
<proteinExistence type="predicted"/>
<feature type="compositionally biased region" description="Polar residues" evidence="2">
    <location>
        <begin position="646"/>
        <end position="665"/>
    </location>
</feature>
<evidence type="ECO:0000256" key="1">
    <source>
        <dbReference type="PROSITE-ProRule" id="PRU00723"/>
    </source>
</evidence>
<evidence type="ECO:0000256" key="2">
    <source>
        <dbReference type="SAM" id="MobiDB-lite"/>
    </source>
</evidence>
<keyword evidence="1" id="KW-0863">Zinc-finger</keyword>
<feature type="compositionally biased region" description="Gly residues" evidence="2">
    <location>
        <begin position="362"/>
        <end position="375"/>
    </location>
</feature>
<evidence type="ECO:0000259" key="4">
    <source>
        <dbReference type="PROSITE" id="PS50158"/>
    </source>
</evidence>
<feature type="compositionally biased region" description="Basic and acidic residues" evidence="2">
    <location>
        <begin position="396"/>
        <end position="411"/>
    </location>
</feature>
<feature type="zinc finger region" description="C3H1-type" evidence="1">
    <location>
        <begin position="248"/>
        <end position="275"/>
    </location>
</feature>
<reference evidence="5 6" key="1">
    <citation type="journal article" date="2019" name="Sci. Rep.">
        <title>Comparative genomics of chytrid fungi reveal insights into the obligate biotrophic and pathogenic lifestyle of Synchytrium endobioticum.</title>
        <authorList>
            <person name="van de Vossenberg B.T.L.H."/>
            <person name="Warris S."/>
            <person name="Nguyen H.D.T."/>
            <person name="van Gent-Pelzer M.P.E."/>
            <person name="Joly D.L."/>
            <person name="van de Geest H.C."/>
            <person name="Bonants P.J.M."/>
            <person name="Smith D.S."/>
            <person name="Levesque C.A."/>
            <person name="van der Lee T.A.J."/>
        </authorList>
    </citation>
    <scope>NUCLEOTIDE SEQUENCE [LARGE SCALE GENOMIC DNA]</scope>
    <source>
        <strain evidence="5 6">LEV6574</strain>
    </source>
</reference>
<feature type="compositionally biased region" description="Basic and acidic residues" evidence="2">
    <location>
        <begin position="616"/>
        <end position="625"/>
    </location>
</feature>
<evidence type="ECO:0000313" key="6">
    <source>
        <dbReference type="Proteomes" id="UP000320475"/>
    </source>
</evidence>
<dbReference type="GO" id="GO:0008270">
    <property type="term" value="F:zinc ion binding"/>
    <property type="evidence" value="ECO:0007669"/>
    <property type="project" value="UniProtKB-KW"/>
</dbReference>
<comment type="caution">
    <text evidence="5">The sequence shown here is derived from an EMBL/GenBank/DDBJ whole genome shotgun (WGS) entry which is preliminary data.</text>
</comment>
<feature type="domain" description="C3H1-type" evidence="3">
    <location>
        <begin position="248"/>
        <end position="275"/>
    </location>
</feature>
<dbReference type="OrthoDB" id="2160585at2759"/>
<organism evidence="5 6">
    <name type="scientific">Synchytrium endobioticum</name>
    <dbReference type="NCBI Taxonomy" id="286115"/>
    <lineage>
        <taxon>Eukaryota</taxon>
        <taxon>Fungi</taxon>
        <taxon>Fungi incertae sedis</taxon>
        <taxon>Chytridiomycota</taxon>
        <taxon>Chytridiomycota incertae sedis</taxon>
        <taxon>Chytridiomycetes</taxon>
        <taxon>Synchytriales</taxon>
        <taxon>Synchytriaceae</taxon>
        <taxon>Synchytrium</taxon>
    </lineage>
</organism>
<feature type="domain" description="CCHC-type" evidence="4">
    <location>
        <begin position="274"/>
        <end position="287"/>
    </location>
</feature>